<protein>
    <recommendedName>
        <fullName evidence="6">Protein ovarian tumor locus</fullName>
    </recommendedName>
</protein>
<sequence length="769" mass="88293">RMLRRPITSGSRQAPDPYDQFLESRAMYRKHTARDASCLFRVIAEQMYDTQMLHFEVRLECVRFMTRKRRIFEQHVRGDFDAYMMDMAKPKTYGTMLELRALCCMYRRNVILFEPFNMGTKVTYNERYQENFLVFYTNEFHFDSVYTEDYIEMAAICQSICFKLLYKMLFKLPDVNFAVETMLHPQSFNWNSYNVELDSRGYISRVICADGRCFHLDIPEDTKCILENYKLCHFHSNAVQSLVPADATSRRLEIPLVDSTDMLHMCPSRLNSCVRQLLEEGITPFPYKVAKSLDPFMYRNIEFDSWNDLRKEAKRFNIYANDYNFKVGAKCHVELQIESERQMYTCHIQKIGVDKSYCIVFVEQFGKKYLVPYETVHPVPPDEFRPWTVPYRFQRQMQRAHMAKMMAKPKMAQKWKKTKLFEMGNYFEAGKCEVMQYMQLDTCYGFPQHPSLSAPLETVDEQQQQQQQHQREQLRFQQPRGKQPPRLQPSQPEQQLPAGPAPAGAPYLNYMPMAGRRRLSHVSPSWPNVQDDFPGSSVFQPMQANGCMLMHFSGFGPTSTVPQPQPTLPPPPPPPYAHTSKHASDEHSLHAGNGEDLPTDLSTLRYFYNIGVNTHLGYMHGNTQNQQHNTDQQQQKRRNDEATAAALMANTSTPPPTPEANATVSGIKSISSASSTDAAAGGDKARCSRVKRGAFNKGRGKRPEQLYGLNKENPVAHHAVLLPTPTPTPSPNATGNQFNFYPAAQAPMPPAHQSMSLRPPIYYAPPKSG</sequence>
<proteinExistence type="predicted"/>
<dbReference type="Gene3D" id="3.90.70.80">
    <property type="match status" value="1"/>
</dbReference>
<feature type="compositionally biased region" description="Pro residues" evidence="1">
    <location>
        <begin position="563"/>
        <end position="576"/>
    </location>
</feature>
<reference evidence="4" key="1">
    <citation type="journal article" date="2021" name="Mol. Ecol. Resour.">
        <title>Phylogenomic analyses of the genus Drosophila reveals genomic signals of climate adaptation.</title>
        <authorList>
            <person name="Li F."/>
            <person name="Rane R.V."/>
            <person name="Luria V."/>
            <person name="Xiong Z."/>
            <person name="Chen J."/>
            <person name="Li Z."/>
            <person name="Catullo R.A."/>
            <person name="Griffin P.C."/>
            <person name="Schiffer M."/>
            <person name="Pearce S."/>
            <person name="Lee S.F."/>
            <person name="McElroy K."/>
            <person name="Stocker A."/>
            <person name="Shirriffs J."/>
            <person name="Cockerell F."/>
            <person name="Coppin C."/>
            <person name="Sgro C.M."/>
            <person name="Karger A."/>
            <person name="Cain J.W."/>
            <person name="Weber J.A."/>
            <person name="Santpere G."/>
            <person name="Kirschner M.W."/>
            <person name="Hoffmann A.A."/>
            <person name="Oakeshott J.G."/>
            <person name="Zhang G."/>
        </authorList>
    </citation>
    <scope>NUCLEOTIDE SEQUENCE</scope>
    <source>
        <strain evidence="4">BGI-SZ-2011g</strain>
    </source>
</reference>
<evidence type="ECO:0000313" key="5">
    <source>
        <dbReference type="Proteomes" id="UP001200034"/>
    </source>
</evidence>
<feature type="region of interest" description="Disordered" evidence="1">
    <location>
        <begin position="619"/>
        <end position="641"/>
    </location>
</feature>
<feature type="region of interest" description="Disordered" evidence="1">
    <location>
        <begin position="728"/>
        <end position="769"/>
    </location>
</feature>
<dbReference type="InterPro" id="IPR049769">
    <property type="entry name" value="OTU_OTU"/>
</dbReference>
<dbReference type="PANTHER" id="PTHR12419:SF115">
    <property type="entry name" value="PROTEIN OVARIAN TUMOR LOCUS-RELATED"/>
    <property type="match status" value="1"/>
</dbReference>
<gene>
    <name evidence="4" type="ORF">KR093_006900</name>
</gene>
<dbReference type="AlphaFoldDB" id="A0AAD4PQ76"/>
<dbReference type="Pfam" id="PF02338">
    <property type="entry name" value="OTU"/>
    <property type="match status" value="1"/>
</dbReference>
<dbReference type="CDD" id="cd20380">
    <property type="entry name" value="Tudor_TDRD13-like"/>
    <property type="match status" value="1"/>
</dbReference>
<feature type="non-terminal residue" evidence="4">
    <location>
        <position position="1"/>
    </location>
</feature>
<dbReference type="GO" id="GO:0061578">
    <property type="term" value="F:K63-linked deubiquitinase activity"/>
    <property type="evidence" value="ECO:0007669"/>
    <property type="project" value="TreeGrafter"/>
</dbReference>
<feature type="compositionally biased region" description="Low complexity" evidence="1">
    <location>
        <begin position="622"/>
        <end position="633"/>
    </location>
</feature>
<keyword evidence="5" id="KW-1185">Reference proteome</keyword>
<name>A0AAD4PQ76_9MUSC</name>
<organism evidence="4 5">
    <name type="scientific">Drosophila rubida</name>
    <dbReference type="NCBI Taxonomy" id="30044"/>
    <lineage>
        <taxon>Eukaryota</taxon>
        <taxon>Metazoa</taxon>
        <taxon>Ecdysozoa</taxon>
        <taxon>Arthropoda</taxon>
        <taxon>Hexapoda</taxon>
        <taxon>Insecta</taxon>
        <taxon>Pterygota</taxon>
        <taxon>Neoptera</taxon>
        <taxon>Endopterygota</taxon>
        <taxon>Diptera</taxon>
        <taxon>Brachycera</taxon>
        <taxon>Muscomorpha</taxon>
        <taxon>Ephydroidea</taxon>
        <taxon>Drosophilidae</taxon>
        <taxon>Drosophila</taxon>
    </lineage>
</organism>
<feature type="region of interest" description="Disordered" evidence="1">
    <location>
        <begin position="456"/>
        <end position="509"/>
    </location>
</feature>
<dbReference type="InterPro" id="IPR049770">
    <property type="entry name" value="OTU_Tudor"/>
</dbReference>
<feature type="non-terminal residue" evidence="4">
    <location>
        <position position="769"/>
    </location>
</feature>
<comment type="caution">
    <text evidence="4">The sequence shown here is derived from an EMBL/GenBank/DDBJ whole genome shotgun (WGS) entry which is preliminary data.</text>
</comment>
<feature type="domain" description="OTU" evidence="3">
    <location>
        <begin position="27"/>
        <end position="148"/>
    </location>
</feature>
<dbReference type="PANTHER" id="PTHR12419">
    <property type="entry name" value="OTU DOMAIN CONTAINING PROTEIN"/>
    <property type="match status" value="1"/>
</dbReference>
<dbReference type="InterPro" id="IPR050704">
    <property type="entry name" value="Peptidase_C85-like"/>
</dbReference>
<dbReference type="SUPFAM" id="SSF54001">
    <property type="entry name" value="Cysteine proteinases"/>
    <property type="match status" value="1"/>
</dbReference>
<feature type="region of interest" description="Disordered" evidence="1">
    <location>
        <begin position="556"/>
        <end position="596"/>
    </location>
</feature>
<evidence type="ECO:0000259" key="2">
    <source>
        <dbReference type="PROSITE" id="PS50304"/>
    </source>
</evidence>
<dbReference type="InterPro" id="IPR038765">
    <property type="entry name" value="Papain-like_cys_pep_sf"/>
</dbReference>
<dbReference type="PROSITE" id="PS50802">
    <property type="entry name" value="OTU"/>
    <property type="match status" value="1"/>
</dbReference>
<feature type="compositionally biased region" description="Low complexity" evidence="1">
    <location>
        <begin position="497"/>
        <end position="506"/>
    </location>
</feature>
<evidence type="ECO:0000259" key="3">
    <source>
        <dbReference type="PROSITE" id="PS50802"/>
    </source>
</evidence>
<dbReference type="PROSITE" id="PS50304">
    <property type="entry name" value="TUDOR"/>
    <property type="match status" value="1"/>
</dbReference>
<dbReference type="InterPro" id="IPR003323">
    <property type="entry name" value="OTU_dom"/>
</dbReference>
<evidence type="ECO:0000256" key="1">
    <source>
        <dbReference type="SAM" id="MobiDB-lite"/>
    </source>
</evidence>
<dbReference type="InterPro" id="IPR002999">
    <property type="entry name" value="Tudor"/>
</dbReference>
<dbReference type="CDD" id="cd22753">
    <property type="entry name" value="OTU_ALG13-like"/>
    <property type="match status" value="1"/>
</dbReference>
<accession>A0AAD4PQ76</accession>
<dbReference type="EMBL" id="JAJJHW010000095">
    <property type="protein sequence ID" value="KAH8387401.1"/>
    <property type="molecule type" value="Genomic_DNA"/>
</dbReference>
<evidence type="ECO:0000313" key="4">
    <source>
        <dbReference type="EMBL" id="KAH8387401.1"/>
    </source>
</evidence>
<dbReference type="Proteomes" id="UP001200034">
    <property type="component" value="Unassembled WGS sequence"/>
</dbReference>
<evidence type="ECO:0008006" key="6">
    <source>
        <dbReference type="Google" id="ProtNLM"/>
    </source>
</evidence>
<feature type="domain" description="Tudor" evidence="2">
    <location>
        <begin position="324"/>
        <end position="386"/>
    </location>
</feature>